<dbReference type="EMBL" id="MWIP01000008">
    <property type="protein sequence ID" value="KAF1686197.1"/>
    <property type="molecule type" value="Genomic_DNA"/>
</dbReference>
<comment type="caution">
    <text evidence="1">The sequence shown here is derived from an EMBL/GenBank/DDBJ whole genome shotgun (WGS) entry which is preliminary data.</text>
</comment>
<accession>A0A7V8K772</accession>
<dbReference type="GO" id="GO:0043683">
    <property type="term" value="P:type IV pilus assembly"/>
    <property type="evidence" value="ECO:0007669"/>
    <property type="project" value="InterPro"/>
</dbReference>
<evidence type="ECO:0000313" key="1">
    <source>
        <dbReference type="EMBL" id="KAF1686197.1"/>
    </source>
</evidence>
<sequence length="389" mass="40898">MFRRPQGLTLIELMIALLIGTILILGLVQVFAASRSAYMLSEGMSRVQENGRFALDFLQRDIRMAGHFGCVNDQAHMANAPVGLVTTFGSHPGLDFFTSIQGYEATGTAPGATLAVAETPATGGTGFTPVLPAEIAAATSNRVNGSDIIALRFLMPEGVPVTAIQGSAGTPVFRFDAARWDVLRSGVENPGLFGVADCLNTVVFQAAAVGSAAGSVTAGSTNPINASSAFTRVFTEGQAMLHRAESVVYYVGLNNGRPSLYRVRFTAAPGGGLTAQSQELIEGVENMQLLYGLDRELTANRPPTGYIDRLLAANGVQTAVVPAADAWRRVGAVQIGLLTVSPDRATAAQAQADLRPLSALGVAYTAPGDGRYRSVYESTIALRNRLYGN</sequence>
<dbReference type="Pfam" id="PF16074">
    <property type="entry name" value="PilW"/>
    <property type="match status" value="1"/>
</dbReference>
<name>A0A7V8K772_9GAMM</name>
<keyword evidence="2" id="KW-1185">Reference proteome</keyword>
<reference evidence="1 2" key="1">
    <citation type="submission" date="2017-10" db="EMBL/GenBank/DDBJ databases">
        <title>Whole genome sequencing of Pseudoxanthomonas broegbernensis DSM 12573(T).</title>
        <authorList>
            <person name="Kumar S."/>
            <person name="Bansal K."/>
            <person name="Kaur A."/>
            <person name="Patil P."/>
            <person name="Sharma S."/>
            <person name="Patil P.B."/>
        </authorList>
    </citation>
    <scope>NUCLEOTIDE SEQUENCE [LARGE SCALE GENOMIC DNA]</scope>
    <source>
        <strain evidence="1 2">DSM 12573</strain>
    </source>
</reference>
<proteinExistence type="predicted"/>
<dbReference type="InterPro" id="IPR012902">
    <property type="entry name" value="N_methyl_site"/>
</dbReference>
<dbReference type="PROSITE" id="PS00409">
    <property type="entry name" value="PROKAR_NTER_METHYL"/>
    <property type="match status" value="1"/>
</dbReference>
<dbReference type="InterPro" id="IPR032092">
    <property type="entry name" value="PilW"/>
</dbReference>
<dbReference type="RefSeq" id="WP_162311253.1">
    <property type="nucleotide sequence ID" value="NZ_JACHGU010000001.1"/>
</dbReference>
<organism evidence="1 2">
    <name type="scientific">Pseudoxanthomonas broegbernensis</name>
    <dbReference type="NCBI Taxonomy" id="83619"/>
    <lineage>
        <taxon>Bacteria</taxon>
        <taxon>Pseudomonadati</taxon>
        <taxon>Pseudomonadota</taxon>
        <taxon>Gammaproteobacteria</taxon>
        <taxon>Lysobacterales</taxon>
        <taxon>Lysobacteraceae</taxon>
        <taxon>Pseudoxanthomonas</taxon>
    </lineage>
</organism>
<gene>
    <name evidence="1" type="ORF">B1992_09500</name>
</gene>
<protein>
    <submittedName>
        <fullName evidence="1">Pilus assembly protein PilW</fullName>
    </submittedName>
</protein>
<dbReference type="Pfam" id="PF07963">
    <property type="entry name" value="N_methyl"/>
    <property type="match status" value="1"/>
</dbReference>
<dbReference type="NCBIfam" id="TIGR02532">
    <property type="entry name" value="IV_pilin_GFxxxE"/>
    <property type="match status" value="1"/>
</dbReference>
<evidence type="ECO:0000313" key="2">
    <source>
        <dbReference type="Proteomes" id="UP000462066"/>
    </source>
</evidence>
<dbReference type="Proteomes" id="UP000462066">
    <property type="component" value="Unassembled WGS sequence"/>
</dbReference>
<dbReference type="AlphaFoldDB" id="A0A7V8K772"/>